<comment type="caution">
    <text evidence="2">The sequence shown here is derived from an EMBL/GenBank/DDBJ whole genome shotgun (WGS) entry which is preliminary data.</text>
</comment>
<feature type="binding site" evidence="1">
    <location>
        <position position="324"/>
    </location>
    <ligand>
        <name>Mg(2+)</name>
        <dbReference type="ChEBI" id="CHEBI:18420"/>
        <label>1</label>
    </ligand>
</feature>
<feature type="binding site" evidence="1">
    <location>
        <position position="321"/>
    </location>
    <ligand>
        <name>Mg(2+)</name>
        <dbReference type="ChEBI" id="CHEBI:18420"/>
        <label>1</label>
    </ligand>
</feature>
<dbReference type="OrthoDB" id="443794at2759"/>
<keyword evidence="3" id="KW-1185">Reference proteome</keyword>
<evidence type="ECO:0000313" key="2">
    <source>
        <dbReference type="EMBL" id="OMJ66732.1"/>
    </source>
</evidence>
<reference evidence="2 3" key="1">
    <citation type="submission" date="2016-11" db="EMBL/GenBank/DDBJ databases">
        <title>The macronuclear genome of Stentor coeruleus: a giant cell with tiny introns.</title>
        <authorList>
            <person name="Slabodnick M."/>
            <person name="Ruby J.G."/>
            <person name="Reiff S.B."/>
            <person name="Swart E.C."/>
            <person name="Gosai S."/>
            <person name="Prabakaran S."/>
            <person name="Witkowska E."/>
            <person name="Larue G.E."/>
            <person name="Fisher S."/>
            <person name="Freeman R.M."/>
            <person name="Gunawardena J."/>
            <person name="Chu W."/>
            <person name="Stover N.A."/>
            <person name="Gregory B.D."/>
            <person name="Nowacki M."/>
            <person name="Derisi J."/>
            <person name="Roy S.W."/>
            <person name="Marshall W.F."/>
            <person name="Sood P."/>
        </authorList>
    </citation>
    <scope>NUCLEOTIDE SEQUENCE [LARGE SCALE GENOMIC DNA]</scope>
    <source>
        <strain evidence="2">WM001</strain>
    </source>
</reference>
<protein>
    <recommendedName>
        <fullName evidence="4">ADP-ribosylglycohydrolase</fullName>
    </recommendedName>
</protein>
<dbReference type="SUPFAM" id="SSF101478">
    <property type="entry name" value="ADP-ribosylglycohydrolase"/>
    <property type="match status" value="1"/>
</dbReference>
<evidence type="ECO:0000313" key="3">
    <source>
        <dbReference type="Proteomes" id="UP000187209"/>
    </source>
</evidence>
<name>A0A1R2AQD3_9CILI</name>
<dbReference type="Proteomes" id="UP000187209">
    <property type="component" value="Unassembled WGS sequence"/>
</dbReference>
<sequence length="382" mass="42584">MDFQALSEQVISEVQIPVGFPLSPEILIDKIYGTIFGNAIGDALGLRTEFLTSSEAKRLWADNNWTLIWPYTDRPFPIGDWTDDTDQMILILMSYLEENTFNPTTFAKKLIYWKNHGFPELGDSMGLGIGQTVFSVLNCRNFINNPFEAASLIWSGSCDLAANGALMRTSILGIINYTNLTQVIKQTLDIATTTHADPRCVASCVALTTTISLMLQGVSDTRAAEAGFNISQVLLTKYTEQLESYFNEKYSEKQKAIFTKKKKCFDVNHLKRYTDGNFAHVMPLDQNDMGYTYKCLGCAFWALTKDDWIQAIGEIILKGGDADTNAAVAGSLIGCKVGFSHLPMNLFNQLLYKDWLLAKVQELLERMGLASSIKDESKVDSS</sequence>
<feature type="binding site" evidence="1">
    <location>
        <position position="84"/>
    </location>
    <ligand>
        <name>Mg(2+)</name>
        <dbReference type="ChEBI" id="CHEBI:18420"/>
        <label>1</label>
    </ligand>
</feature>
<feature type="binding site" evidence="1">
    <location>
        <position position="323"/>
    </location>
    <ligand>
        <name>Mg(2+)</name>
        <dbReference type="ChEBI" id="CHEBI:18420"/>
        <label>1</label>
    </ligand>
</feature>
<dbReference type="GO" id="GO:0046872">
    <property type="term" value="F:metal ion binding"/>
    <property type="evidence" value="ECO:0007669"/>
    <property type="project" value="UniProtKB-KW"/>
</dbReference>
<dbReference type="PANTHER" id="PTHR16222:SF28">
    <property type="entry name" value="ADP-RIBOSYLGLYCOHYDROLASE"/>
    <property type="match status" value="1"/>
</dbReference>
<organism evidence="2 3">
    <name type="scientific">Stentor coeruleus</name>
    <dbReference type="NCBI Taxonomy" id="5963"/>
    <lineage>
        <taxon>Eukaryota</taxon>
        <taxon>Sar</taxon>
        <taxon>Alveolata</taxon>
        <taxon>Ciliophora</taxon>
        <taxon>Postciliodesmatophora</taxon>
        <taxon>Heterotrichea</taxon>
        <taxon>Heterotrichida</taxon>
        <taxon>Stentoridae</taxon>
        <taxon>Stentor</taxon>
    </lineage>
</organism>
<feature type="binding site" evidence="1">
    <location>
        <position position="82"/>
    </location>
    <ligand>
        <name>Mg(2+)</name>
        <dbReference type="ChEBI" id="CHEBI:18420"/>
        <label>1</label>
    </ligand>
</feature>
<dbReference type="Pfam" id="PF03747">
    <property type="entry name" value="ADP_ribosyl_GH"/>
    <property type="match status" value="1"/>
</dbReference>
<dbReference type="EMBL" id="MPUH01001647">
    <property type="protein sequence ID" value="OMJ66732.1"/>
    <property type="molecule type" value="Genomic_DNA"/>
</dbReference>
<dbReference type="InterPro" id="IPR050792">
    <property type="entry name" value="ADP-ribosylglycohydrolase"/>
</dbReference>
<keyword evidence="1" id="KW-0479">Metal-binding</keyword>
<evidence type="ECO:0008006" key="4">
    <source>
        <dbReference type="Google" id="ProtNLM"/>
    </source>
</evidence>
<dbReference type="InterPro" id="IPR036705">
    <property type="entry name" value="Ribosyl_crysJ1_sf"/>
</dbReference>
<accession>A0A1R2AQD3</accession>
<comment type="cofactor">
    <cofactor evidence="1">
        <name>Mg(2+)</name>
        <dbReference type="ChEBI" id="CHEBI:18420"/>
    </cofactor>
    <text evidence="1">Binds 2 magnesium ions per subunit.</text>
</comment>
<gene>
    <name evidence="2" type="ORF">SteCoe_36325</name>
</gene>
<dbReference type="PANTHER" id="PTHR16222">
    <property type="entry name" value="ADP-RIBOSYLGLYCOHYDROLASE"/>
    <property type="match status" value="1"/>
</dbReference>
<proteinExistence type="predicted"/>
<feature type="binding site" evidence="1">
    <location>
        <position position="83"/>
    </location>
    <ligand>
        <name>Mg(2+)</name>
        <dbReference type="ChEBI" id="CHEBI:18420"/>
        <label>1</label>
    </ligand>
</feature>
<keyword evidence="1" id="KW-0460">Magnesium</keyword>
<dbReference type="InterPro" id="IPR005502">
    <property type="entry name" value="Ribosyl_crysJ1"/>
</dbReference>
<evidence type="ECO:0000256" key="1">
    <source>
        <dbReference type="PIRSR" id="PIRSR605502-1"/>
    </source>
</evidence>
<dbReference type="AlphaFoldDB" id="A0A1R2AQD3"/>
<dbReference type="Gene3D" id="1.10.4080.10">
    <property type="entry name" value="ADP-ribosylation/Crystallin J1"/>
    <property type="match status" value="1"/>
</dbReference>